<gene>
    <name evidence="3" type="ORF">BANT10_02107</name>
</gene>
<reference evidence="4" key="1">
    <citation type="submission" date="2017-03" db="EMBL/GenBank/DDBJ databases">
        <authorList>
            <person name="Monnet C."/>
        </authorList>
    </citation>
    <scope>NUCLEOTIDE SEQUENCE [LARGE SCALE GENOMIC DNA]</scope>
    <source>
        <strain evidence="4">P10</strain>
    </source>
</reference>
<dbReference type="EMBL" id="FXZE01000008">
    <property type="protein sequence ID" value="SMX87990.1"/>
    <property type="molecule type" value="Genomic_DNA"/>
</dbReference>
<evidence type="ECO:0000313" key="3">
    <source>
        <dbReference type="EMBL" id="SMX87990.1"/>
    </source>
</evidence>
<dbReference type="InterPro" id="IPR024534">
    <property type="entry name" value="JetD_C"/>
</dbReference>
<accession>A0A2H1JKI6</accession>
<feature type="domain" description="Wadjet protein JetD C-terminal" evidence="1">
    <location>
        <begin position="231"/>
        <end position="399"/>
    </location>
</feature>
<dbReference type="RefSeq" id="WP_101620726.1">
    <property type="nucleotide sequence ID" value="NZ_FXZE01000008.1"/>
</dbReference>
<name>A0A2H1JKI6_9MICO</name>
<sequence>MTMLTVAEARAKARNRLRSSMSTWATRHEPIGTSPDEGSEVSAPTAAVVEIALHPPTEKQVLQDQPAAMEWAGSWRKIASPDAGGSKPENLSHPVIDWTERSWARVGRQQIPLRLRLGTPEAVANFVGGDDARQWRRLRDRTVTIRSRFDGQPTAASAITAHTKRILGLGQAEFDTLLDVVEWLRDHPVGTLRPRQLPIRGVDSKWFETHRSLVTALLEATRRPDAIDVLDAQPRIRMRILDPSLAPSGLADITAPVSQLSELTIAPRLVFVFENLESVLAMPAWTSAVAVHGSGYAVDNVARLAWVHGARIIYWGDLDSHGFAILSRLRTHLPGVKSTLMDEGTLIDHKDLWVQEPKPHAGKFPELTGTEARALARLRTEGDVRLEQERIPWGTVLDRLTTSVEELGASTKKPTTSAGEQG</sequence>
<dbReference type="Pfam" id="PF09983">
    <property type="entry name" value="JetD_C"/>
    <property type="match status" value="1"/>
</dbReference>
<keyword evidence="4" id="KW-1185">Reference proteome</keyword>
<dbReference type="Proteomes" id="UP000234342">
    <property type="component" value="Unassembled WGS sequence"/>
</dbReference>
<dbReference type="AlphaFoldDB" id="A0A2H1JKI6"/>
<dbReference type="PIRSF" id="PIRSF028408">
    <property type="entry name" value="UCP028408"/>
    <property type="match status" value="1"/>
</dbReference>
<dbReference type="InterPro" id="IPR014544">
    <property type="entry name" value="UCP028408"/>
</dbReference>
<feature type="domain" description="DUF3322" evidence="2">
    <location>
        <begin position="41"/>
        <end position="218"/>
    </location>
</feature>
<protein>
    <recommendedName>
        <fullName evidence="5">Wadjet protein JetD C-terminal domain-containing protein</fullName>
    </recommendedName>
</protein>
<evidence type="ECO:0000259" key="1">
    <source>
        <dbReference type="Pfam" id="PF09983"/>
    </source>
</evidence>
<evidence type="ECO:0008006" key="5">
    <source>
        <dbReference type="Google" id="ProtNLM"/>
    </source>
</evidence>
<dbReference type="InterPro" id="IPR024537">
    <property type="entry name" value="DUF3322"/>
</dbReference>
<proteinExistence type="predicted"/>
<evidence type="ECO:0000259" key="2">
    <source>
        <dbReference type="Pfam" id="PF11795"/>
    </source>
</evidence>
<organism evidence="3 4">
    <name type="scientific">Brevibacterium antiquum</name>
    <dbReference type="NCBI Taxonomy" id="234835"/>
    <lineage>
        <taxon>Bacteria</taxon>
        <taxon>Bacillati</taxon>
        <taxon>Actinomycetota</taxon>
        <taxon>Actinomycetes</taxon>
        <taxon>Micrococcales</taxon>
        <taxon>Brevibacteriaceae</taxon>
        <taxon>Brevibacterium</taxon>
    </lineage>
</organism>
<evidence type="ECO:0000313" key="4">
    <source>
        <dbReference type="Proteomes" id="UP000234342"/>
    </source>
</evidence>
<dbReference type="Pfam" id="PF11795">
    <property type="entry name" value="DUF3322"/>
    <property type="match status" value="1"/>
</dbReference>